<dbReference type="EMBL" id="KB294243">
    <property type="protein sequence ID" value="ELU14847.1"/>
    <property type="molecule type" value="Genomic_DNA"/>
</dbReference>
<evidence type="ECO:0000313" key="4">
    <source>
        <dbReference type="Proteomes" id="UP000014760"/>
    </source>
</evidence>
<evidence type="ECO:0008006" key="5">
    <source>
        <dbReference type="Google" id="ProtNLM"/>
    </source>
</evidence>
<feature type="chain" id="PRO_5008788819" description="Secreted protein" evidence="1">
    <location>
        <begin position="20"/>
        <end position="104"/>
    </location>
</feature>
<dbReference type="AlphaFoldDB" id="R7V8K4"/>
<sequence length="104" mass="11288">MASLVVWILFLQHVDIVLSGTACSRIDTCMETQSLINGPMGVTDDQLSASTVHLTWAQHVPAQSRIDIDAELLRTNRVRPTFSDIFTIGGKQGPGPWIGLIGCP</sequence>
<evidence type="ECO:0000313" key="3">
    <source>
        <dbReference type="EnsemblMetazoa" id="CapteP207557"/>
    </source>
</evidence>
<keyword evidence="1" id="KW-0732">Signal</keyword>
<dbReference type="HOGENOM" id="CLU_2252571_0_0_1"/>
<name>R7V8K4_CAPTE</name>
<evidence type="ECO:0000313" key="2">
    <source>
        <dbReference type="EMBL" id="ELU14847.1"/>
    </source>
</evidence>
<dbReference type="EnsemblMetazoa" id="CapteT207557">
    <property type="protein sequence ID" value="CapteP207557"/>
    <property type="gene ID" value="CapteG207557"/>
</dbReference>
<gene>
    <name evidence="2" type="ORF">CAPTEDRAFT_207557</name>
</gene>
<feature type="signal peptide" evidence="1">
    <location>
        <begin position="1"/>
        <end position="19"/>
    </location>
</feature>
<reference evidence="3" key="3">
    <citation type="submission" date="2015-06" db="UniProtKB">
        <authorList>
            <consortium name="EnsemblMetazoa"/>
        </authorList>
    </citation>
    <scope>IDENTIFICATION</scope>
</reference>
<organism evidence="2">
    <name type="scientific">Capitella teleta</name>
    <name type="common">Polychaete worm</name>
    <dbReference type="NCBI Taxonomy" id="283909"/>
    <lineage>
        <taxon>Eukaryota</taxon>
        <taxon>Metazoa</taxon>
        <taxon>Spiralia</taxon>
        <taxon>Lophotrochozoa</taxon>
        <taxon>Annelida</taxon>
        <taxon>Polychaeta</taxon>
        <taxon>Sedentaria</taxon>
        <taxon>Scolecida</taxon>
        <taxon>Capitellidae</taxon>
        <taxon>Capitella</taxon>
    </lineage>
</organism>
<protein>
    <recommendedName>
        <fullName evidence="5">Secreted protein</fullName>
    </recommendedName>
</protein>
<dbReference type="EMBL" id="AMQN01004709">
    <property type="status" value="NOT_ANNOTATED_CDS"/>
    <property type="molecule type" value="Genomic_DNA"/>
</dbReference>
<reference evidence="4" key="1">
    <citation type="submission" date="2012-12" db="EMBL/GenBank/DDBJ databases">
        <authorList>
            <person name="Hellsten U."/>
            <person name="Grimwood J."/>
            <person name="Chapman J.A."/>
            <person name="Shapiro H."/>
            <person name="Aerts A."/>
            <person name="Otillar R.P."/>
            <person name="Terry A.Y."/>
            <person name="Boore J.L."/>
            <person name="Simakov O."/>
            <person name="Marletaz F."/>
            <person name="Cho S.-J."/>
            <person name="Edsinger-Gonzales E."/>
            <person name="Havlak P."/>
            <person name="Kuo D.-H."/>
            <person name="Larsson T."/>
            <person name="Lv J."/>
            <person name="Arendt D."/>
            <person name="Savage R."/>
            <person name="Osoegawa K."/>
            <person name="de Jong P."/>
            <person name="Lindberg D.R."/>
            <person name="Seaver E.C."/>
            <person name="Weisblat D.A."/>
            <person name="Putnam N.H."/>
            <person name="Grigoriev I.V."/>
            <person name="Rokhsar D.S."/>
        </authorList>
    </citation>
    <scope>NUCLEOTIDE SEQUENCE</scope>
    <source>
        <strain evidence="4">I ESC-2004</strain>
    </source>
</reference>
<proteinExistence type="predicted"/>
<reference evidence="2 4" key="2">
    <citation type="journal article" date="2013" name="Nature">
        <title>Insights into bilaterian evolution from three spiralian genomes.</title>
        <authorList>
            <person name="Simakov O."/>
            <person name="Marletaz F."/>
            <person name="Cho S.J."/>
            <person name="Edsinger-Gonzales E."/>
            <person name="Havlak P."/>
            <person name="Hellsten U."/>
            <person name="Kuo D.H."/>
            <person name="Larsson T."/>
            <person name="Lv J."/>
            <person name="Arendt D."/>
            <person name="Savage R."/>
            <person name="Osoegawa K."/>
            <person name="de Jong P."/>
            <person name="Grimwood J."/>
            <person name="Chapman J.A."/>
            <person name="Shapiro H."/>
            <person name="Aerts A."/>
            <person name="Otillar R.P."/>
            <person name="Terry A.Y."/>
            <person name="Boore J.L."/>
            <person name="Grigoriev I.V."/>
            <person name="Lindberg D.R."/>
            <person name="Seaver E.C."/>
            <person name="Weisblat D.A."/>
            <person name="Putnam N.H."/>
            <person name="Rokhsar D.S."/>
        </authorList>
    </citation>
    <scope>NUCLEOTIDE SEQUENCE</scope>
    <source>
        <strain evidence="2 4">I ESC-2004</strain>
    </source>
</reference>
<accession>R7V8K4</accession>
<evidence type="ECO:0000256" key="1">
    <source>
        <dbReference type="SAM" id="SignalP"/>
    </source>
</evidence>
<keyword evidence="4" id="KW-1185">Reference proteome</keyword>
<dbReference type="Proteomes" id="UP000014760">
    <property type="component" value="Unassembled WGS sequence"/>
</dbReference>